<dbReference type="EMBL" id="QGMH01000034">
    <property type="protein sequence ID" value="TVY28246.1"/>
    <property type="molecule type" value="Genomic_DNA"/>
</dbReference>
<keyword evidence="6" id="KW-1185">Reference proteome</keyword>
<accession>A0A8H8R570</accession>
<dbReference type="AlphaFoldDB" id="A0A8H8R570"/>
<dbReference type="OrthoDB" id="1663137at2759"/>
<evidence type="ECO:0000256" key="3">
    <source>
        <dbReference type="ARBA" id="ARBA00022643"/>
    </source>
</evidence>
<name>A0A8H8R570_9HELO</name>
<evidence type="ECO:0000256" key="4">
    <source>
        <dbReference type="ARBA" id="ARBA00023002"/>
    </source>
</evidence>
<reference evidence="5 6" key="1">
    <citation type="submission" date="2018-05" db="EMBL/GenBank/DDBJ databases">
        <title>Genome sequencing and assembly of the regulated plant pathogen Lachnellula willkommii and related sister species for the development of diagnostic species identification markers.</title>
        <authorList>
            <person name="Giroux E."/>
            <person name="Bilodeau G."/>
        </authorList>
    </citation>
    <scope>NUCLEOTIDE SEQUENCE [LARGE SCALE GENOMIC DNA]</scope>
    <source>
        <strain evidence="5 6">CBS 185.66</strain>
    </source>
</reference>
<evidence type="ECO:0000256" key="1">
    <source>
        <dbReference type="ARBA" id="ARBA00005979"/>
    </source>
</evidence>
<dbReference type="InterPro" id="IPR013785">
    <property type="entry name" value="Aldolase_TIM"/>
</dbReference>
<comment type="similarity">
    <text evidence="1">Belongs to the NADH:flavin oxidoreductase/NADH oxidase family.</text>
</comment>
<evidence type="ECO:0000313" key="6">
    <source>
        <dbReference type="Proteomes" id="UP000431533"/>
    </source>
</evidence>
<dbReference type="RefSeq" id="XP_031007034.1">
    <property type="nucleotide sequence ID" value="XM_031148245.1"/>
</dbReference>
<dbReference type="GeneID" id="41983469"/>
<evidence type="ECO:0008006" key="7">
    <source>
        <dbReference type="Google" id="ProtNLM"/>
    </source>
</evidence>
<comment type="caution">
    <text evidence="5">The sequence shown here is derived from an EMBL/GenBank/DDBJ whole genome shotgun (WGS) entry which is preliminary data.</text>
</comment>
<dbReference type="PANTHER" id="PTHR43656">
    <property type="entry name" value="BINDING OXIDOREDUCTASE, PUTATIVE (AFU_ORTHOLOGUE AFUA_2G08260)-RELATED"/>
    <property type="match status" value="1"/>
</dbReference>
<gene>
    <name evidence="5" type="ORF">LHYA1_G003271</name>
</gene>
<keyword evidence="3" id="KW-0288">FMN</keyword>
<protein>
    <recommendedName>
        <fullName evidence="7">NADH:flavin oxidoreductase/NADH oxidase N-terminal domain-containing protein</fullName>
    </recommendedName>
</protein>
<dbReference type="InterPro" id="IPR051799">
    <property type="entry name" value="NADH_flavin_oxidoreductase"/>
</dbReference>
<evidence type="ECO:0000313" key="5">
    <source>
        <dbReference type="EMBL" id="TVY28246.1"/>
    </source>
</evidence>
<proteinExistence type="inferred from homology"/>
<organism evidence="5 6">
    <name type="scientific">Lachnellula hyalina</name>
    <dbReference type="NCBI Taxonomy" id="1316788"/>
    <lineage>
        <taxon>Eukaryota</taxon>
        <taxon>Fungi</taxon>
        <taxon>Dikarya</taxon>
        <taxon>Ascomycota</taxon>
        <taxon>Pezizomycotina</taxon>
        <taxon>Leotiomycetes</taxon>
        <taxon>Helotiales</taxon>
        <taxon>Lachnaceae</taxon>
        <taxon>Lachnellula</taxon>
    </lineage>
</organism>
<keyword evidence="2" id="KW-0285">Flavoprotein</keyword>
<dbReference type="Gene3D" id="3.20.20.70">
    <property type="entry name" value="Aldolase class I"/>
    <property type="match status" value="1"/>
</dbReference>
<evidence type="ECO:0000256" key="2">
    <source>
        <dbReference type="ARBA" id="ARBA00022630"/>
    </source>
</evidence>
<keyword evidence="4" id="KW-0560">Oxidoreductase</keyword>
<dbReference type="SUPFAM" id="SSF51395">
    <property type="entry name" value="FMN-linked oxidoreductases"/>
    <property type="match status" value="1"/>
</dbReference>
<dbReference type="GO" id="GO:0016491">
    <property type="term" value="F:oxidoreductase activity"/>
    <property type="evidence" value="ECO:0007669"/>
    <property type="project" value="UniProtKB-KW"/>
</dbReference>
<dbReference type="Proteomes" id="UP000431533">
    <property type="component" value="Unassembled WGS sequence"/>
</dbReference>
<sequence length="167" mass="17744">MLASREIKLPGGLVLPNRLAKAAMAEAMAPASHVPDEKFHTAWGMILTGNVQVSEMYLGQPGEIQTPASPSDGTKQLWKEWADATQRFGTPALVHLCHPGRQSPLGAGNRSWFSKIVAPSAVQLNLGPGFLAKAAAALAESYVGESEAAKFGTPREMTHEDTALVID</sequence>
<dbReference type="PANTHER" id="PTHR43656:SF2">
    <property type="entry name" value="BINDING OXIDOREDUCTASE, PUTATIVE (AFU_ORTHOLOGUE AFUA_2G08260)-RELATED"/>
    <property type="match status" value="1"/>
</dbReference>